<comment type="caution">
    <text evidence="2">The sequence shown here is derived from an EMBL/GenBank/DDBJ whole genome shotgun (WGS) entry which is preliminary data.</text>
</comment>
<dbReference type="Proteomes" id="UP000030351">
    <property type="component" value="Unassembled WGS sequence"/>
</dbReference>
<proteinExistence type="predicted"/>
<dbReference type="eggNOG" id="ENOG5033F4K">
    <property type="taxonomic scope" value="Bacteria"/>
</dbReference>
<keyword evidence="1" id="KW-0732">Signal</keyword>
<reference evidence="2 3" key="1">
    <citation type="submission" date="2014-10" db="EMBL/GenBank/DDBJ databases">
        <title>Genome sequence of Erwinia typographi M043b.</title>
        <authorList>
            <person name="Chan K.-G."/>
            <person name="Tan W.-S."/>
        </authorList>
    </citation>
    <scope>NUCLEOTIDE SEQUENCE [LARGE SCALE GENOMIC DNA]</scope>
    <source>
        <strain evidence="2 3">M043b</strain>
    </source>
</reference>
<dbReference type="EMBL" id="JRUQ01000090">
    <property type="protein sequence ID" value="KGT86683.1"/>
    <property type="molecule type" value="Genomic_DNA"/>
</dbReference>
<dbReference type="AlphaFoldDB" id="A0A0A3ZLR7"/>
<sequence length="227" mass="26090">MCKLLLPIILTLCSQMAWSSVTPDVAEPNSFNKDRFVVYYNKVSTMGYGGSSECEYVSLKIFYPPEYVSSKDKYPPSNPWLCLFAVDVIHDGYGPGRLIPEKIYFDKKNDQWKKKKFSLNREDFQESLKRYGIKGLKDLHSVELYNIQSVNARGYAVIDSNIPLWEKRKGVKKNVSFCMIHEETALCGYGPMVYSFDGEDVDFTPYMLRSLETIEMGLPEKPNNGQH</sequence>
<name>A0A0A3ZLR7_9GAMM</name>
<gene>
    <name evidence="2" type="ORF">NG99_25070</name>
</gene>
<dbReference type="RefSeq" id="WP_034899089.1">
    <property type="nucleotide sequence ID" value="NZ_JRUQ01000090.1"/>
</dbReference>
<evidence type="ECO:0008006" key="4">
    <source>
        <dbReference type="Google" id="ProtNLM"/>
    </source>
</evidence>
<evidence type="ECO:0000313" key="3">
    <source>
        <dbReference type="Proteomes" id="UP000030351"/>
    </source>
</evidence>
<feature type="chain" id="PRO_5002018407" description="Lipoprotein" evidence="1">
    <location>
        <begin position="20"/>
        <end position="227"/>
    </location>
</feature>
<organism evidence="2 3">
    <name type="scientific">Erwinia typographi</name>
    <dbReference type="NCBI Taxonomy" id="371042"/>
    <lineage>
        <taxon>Bacteria</taxon>
        <taxon>Pseudomonadati</taxon>
        <taxon>Pseudomonadota</taxon>
        <taxon>Gammaproteobacteria</taxon>
        <taxon>Enterobacterales</taxon>
        <taxon>Erwiniaceae</taxon>
        <taxon>Erwinia</taxon>
    </lineage>
</organism>
<keyword evidence="3" id="KW-1185">Reference proteome</keyword>
<accession>A0A0A3ZLR7</accession>
<protein>
    <recommendedName>
        <fullName evidence="4">Lipoprotein</fullName>
    </recommendedName>
</protein>
<feature type="signal peptide" evidence="1">
    <location>
        <begin position="1"/>
        <end position="19"/>
    </location>
</feature>
<dbReference type="OrthoDB" id="6545863at2"/>
<dbReference type="STRING" id="371042.NG99_25070"/>
<evidence type="ECO:0000313" key="2">
    <source>
        <dbReference type="EMBL" id="KGT86683.1"/>
    </source>
</evidence>
<evidence type="ECO:0000256" key="1">
    <source>
        <dbReference type="SAM" id="SignalP"/>
    </source>
</evidence>